<protein>
    <recommendedName>
        <fullName evidence="1">Methyltransferase domain-containing protein</fullName>
    </recommendedName>
</protein>
<dbReference type="InterPro" id="IPR026913">
    <property type="entry name" value="METTL24"/>
</dbReference>
<dbReference type="Pfam" id="PF13383">
    <property type="entry name" value="Methyltransf_22"/>
    <property type="match status" value="1"/>
</dbReference>
<accession>A0A8S3QWB5</accession>
<gene>
    <name evidence="2" type="ORF">MEDL_14584</name>
</gene>
<dbReference type="SUPFAM" id="SSF53335">
    <property type="entry name" value="S-adenosyl-L-methionine-dependent methyltransferases"/>
    <property type="match status" value="1"/>
</dbReference>
<dbReference type="InterPro" id="IPR025714">
    <property type="entry name" value="Methyltranfer_dom"/>
</dbReference>
<dbReference type="PANTHER" id="PTHR32026:SF10">
    <property type="entry name" value="METHYLTRANSFERASE-LIKE PROTEIN 24-RELATED"/>
    <property type="match status" value="1"/>
</dbReference>
<dbReference type="PANTHER" id="PTHR32026">
    <property type="entry name" value="METHYLTRANSFERASE-LIKE PROTEIN 24"/>
    <property type="match status" value="1"/>
</dbReference>
<dbReference type="OrthoDB" id="6083774at2759"/>
<name>A0A8S3QWB5_MYTED</name>
<evidence type="ECO:0000313" key="3">
    <source>
        <dbReference type="Proteomes" id="UP000683360"/>
    </source>
</evidence>
<dbReference type="InterPro" id="IPR029063">
    <property type="entry name" value="SAM-dependent_MTases_sf"/>
</dbReference>
<keyword evidence="3" id="KW-1185">Reference proteome</keyword>
<organism evidence="2 3">
    <name type="scientific">Mytilus edulis</name>
    <name type="common">Blue mussel</name>
    <dbReference type="NCBI Taxonomy" id="6550"/>
    <lineage>
        <taxon>Eukaryota</taxon>
        <taxon>Metazoa</taxon>
        <taxon>Spiralia</taxon>
        <taxon>Lophotrochozoa</taxon>
        <taxon>Mollusca</taxon>
        <taxon>Bivalvia</taxon>
        <taxon>Autobranchia</taxon>
        <taxon>Pteriomorphia</taxon>
        <taxon>Mytilida</taxon>
        <taxon>Mytiloidea</taxon>
        <taxon>Mytilidae</taxon>
        <taxon>Mytilinae</taxon>
        <taxon>Mytilus</taxon>
    </lineage>
</organism>
<feature type="domain" description="Methyltransferase" evidence="1">
    <location>
        <begin position="11"/>
        <end position="130"/>
    </location>
</feature>
<reference evidence="2" key="1">
    <citation type="submission" date="2021-03" db="EMBL/GenBank/DDBJ databases">
        <authorList>
            <person name="Bekaert M."/>
        </authorList>
    </citation>
    <scope>NUCLEOTIDE SEQUENCE</scope>
</reference>
<sequence length="156" mass="18495">MGNTEKHIRKSGVHFYPIGIGGKSNDAVIPRMDQYTKKHPKKMWKVRTLRQIMESLGHEDRHLDILKIDIESYEWEVLRNILSDNLASRIRQLNIEYHVFNAATRNYVDLLQIYRSLKEAGFLRYACTLYRFDNTTKLLQTECGLINIKFDFNKYP</sequence>
<evidence type="ECO:0000313" key="2">
    <source>
        <dbReference type="EMBL" id="CAG2199908.1"/>
    </source>
</evidence>
<proteinExistence type="predicted"/>
<evidence type="ECO:0000259" key="1">
    <source>
        <dbReference type="Pfam" id="PF13383"/>
    </source>
</evidence>
<dbReference type="Proteomes" id="UP000683360">
    <property type="component" value="Unassembled WGS sequence"/>
</dbReference>
<dbReference type="AlphaFoldDB" id="A0A8S3QWB5"/>
<dbReference type="EMBL" id="CAJPWZ010000727">
    <property type="protein sequence ID" value="CAG2199908.1"/>
    <property type="molecule type" value="Genomic_DNA"/>
</dbReference>
<dbReference type="Gene3D" id="3.40.50.150">
    <property type="entry name" value="Vaccinia Virus protein VP39"/>
    <property type="match status" value="1"/>
</dbReference>
<comment type="caution">
    <text evidence="2">The sequence shown here is derived from an EMBL/GenBank/DDBJ whole genome shotgun (WGS) entry which is preliminary data.</text>
</comment>